<evidence type="ECO:0000313" key="9">
    <source>
        <dbReference type="Proteomes" id="UP000198521"/>
    </source>
</evidence>
<dbReference type="PIRSF" id="PIRSF031924">
    <property type="entry name" value="Pi-irrepressible_AP"/>
    <property type="match status" value="1"/>
</dbReference>
<keyword evidence="9" id="KW-1185">Reference proteome</keyword>
<dbReference type="InterPro" id="IPR026263">
    <property type="entry name" value="Alkaline_phosphatase_prok"/>
</dbReference>
<organism evidence="8 9">
    <name type="scientific">Aquimarina amphilecti</name>
    <dbReference type="NCBI Taxonomy" id="1038014"/>
    <lineage>
        <taxon>Bacteria</taxon>
        <taxon>Pseudomonadati</taxon>
        <taxon>Bacteroidota</taxon>
        <taxon>Flavobacteriia</taxon>
        <taxon>Flavobacteriales</taxon>
        <taxon>Flavobacteriaceae</taxon>
        <taxon>Aquimarina</taxon>
    </lineage>
</organism>
<gene>
    <name evidence="8" type="ORF">SAMN04487910_3718</name>
</gene>
<dbReference type="Gene3D" id="3.40.720.10">
    <property type="entry name" value="Alkaline Phosphatase, subunit A"/>
    <property type="match status" value="1"/>
</dbReference>
<accession>A0A1H7UFP0</accession>
<dbReference type="GO" id="GO:0004035">
    <property type="term" value="F:alkaline phosphatase activity"/>
    <property type="evidence" value="ECO:0007669"/>
    <property type="project" value="InterPro"/>
</dbReference>
<sequence>MIYFLITLKSMKKFLPMLYKLILVLFASCTINAQQKTNNKKKEKPRLIVGIVVDQMRYDYLTRFDKQFGDGGFKRIINQGFSFKNHHIDYIPTTTAPGHASIFTGTTPENHGIIGNSWFDKNKKQKVYCVQDGSVSPVGTSSSDGRMSPSKLIVTTIADQNRLHTQMRGKTISIGIKDRGAILSGGHTANAAYWFRGKNQGNWISSSFYMEKLPQWVITFNESNIVDNYFKNWNTYYDIDTYLESGPDDTKFERGFKEKEKPTFPYNLEQLKAFNGNYDILKHTPYGNSLTIDFAIAAIKAEKLGNDNHTDFLNISFSSTDYIGHNFGVNSKEVQDTYIRLDKDLEKLLNILDIQVGKNKYSLFLTSDHGATHVPQFLNSKKIPASYFKQATTHLALKNHIVQVYKTDSVIANISNDQIYMNNQFIEKNNLNSFEIQNKIASYLLQEKGINRVFTRRQLEMDNFEQGTLGSSVKKGFNAKRSGDICYVLSPATIAYSKTGSSHGSGYSYDTHVPLLFYGLGINQGFSINKSSVSDIAPTISELLDIAMPNGTTGNILKKVLY</sequence>
<keyword evidence="3 7" id="KW-0732">Signal</keyword>
<feature type="active site" description="Phosphothreonine intermediate" evidence="5">
    <location>
        <position position="95"/>
    </location>
</feature>
<dbReference type="EMBL" id="FOAB01000007">
    <property type="protein sequence ID" value="SEL95882.1"/>
    <property type="molecule type" value="Genomic_DNA"/>
</dbReference>
<dbReference type="STRING" id="1038014.SAMN04487910_3718"/>
<evidence type="ECO:0000256" key="4">
    <source>
        <dbReference type="PIRNR" id="PIRNR031924"/>
    </source>
</evidence>
<feature type="chain" id="PRO_5011651437" evidence="7">
    <location>
        <begin position="34"/>
        <end position="562"/>
    </location>
</feature>
<keyword evidence="2 4" id="KW-0479">Metal-binding</keyword>
<evidence type="ECO:0000256" key="5">
    <source>
        <dbReference type="PIRSR" id="PIRSR031924-50"/>
    </source>
</evidence>
<feature type="binding site" evidence="6">
    <location>
        <position position="116"/>
    </location>
    <ligand>
        <name>substrate</name>
    </ligand>
</feature>
<evidence type="ECO:0000256" key="3">
    <source>
        <dbReference type="ARBA" id="ARBA00022729"/>
    </source>
</evidence>
<proteinExistence type="predicted"/>
<evidence type="ECO:0000256" key="2">
    <source>
        <dbReference type="ARBA" id="ARBA00022723"/>
    </source>
</evidence>
<dbReference type="InterPro" id="IPR017850">
    <property type="entry name" value="Alkaline_phosphatase_core_sf"/>
</dbReference>
<feature type="binding site" evidence="6">
    <location>
        <begin position="177"/>
        <end position="179"/>
    </location>
    <ligand>
        <name>substrate</name>
    </ligand>
</feature>
<dbReference type="InterPro" id="IPR002591">
    <property type="entry name" value="Phosphodiest/P_Trfase"/>
</dbReference>
<dbReference type="PANTHER" id="PTHR10151">
    <property type="entry name" value="ECTONUCLEOTIDE PYROPHOSPHATASE/PHOSPHODIESTERASE"/>
    <property type="match status" value="1"/>
</dbReference>
<dbReference type="SUPFAM" id="SSF53649">
    <property type="entry name" value="Alkaline phosphatase-like"/>
    <property type="match status" value="1"/>
</dbReference>
<dbReference type="GO" id="GO:0046872">
    <property type="term" value="F:metal ion binding"/>
    <property type="evidence" value="ECO:0007669"/>
    <property type="project" value="UniProtKB-KW"/>
</dbReference>
<dbReference type="NCBIfam" id="NF042991">
    <property type="entry name" value="alk_phos_PafA"/>
    <property type="match status" value="1"/>
</dbReference>
<evidence type="ECO:0000256" key="7">
    <source>
        <dbReference type="SAM" id="SignalP"/>
    </source>
</evidence>
<dbReference type="Gene3D" id="3.30.1360.150">
    <property type="match status" value="1"/>
</dbReference>
<feature type="signal peptide" evidence="7">
    <location>
        <begin position="1"/>
        <end position="33"/>
    </location>
</feature>
<dbReference type="Proteomes" id="UP000198521">
    <property type="component" value="Unassembled WGS sequence"/>
</dbReference>
<dbReference type="AlphaFoldDB" id="A0A1H7UFP0"/>
<reference evidence="8 9" key="1">
    <citation type="submission" date="2016-10" db="EMBL/GenBank/DDBJ databases">
        <authorList>
            <person name="de Groot N.N."/>
        </authorList>
    </citation>
    <scope>NUCLEOTIDE SEQUENCE [LARGE SCALE GENOMIC DNA]</scope>
    <source>
        <strain evidence="8 9">DSM 25232</strain>
    </source>
</reference>
<evidence type="ECO:0000256" key="6">
    <source>
        <dbReference type="PIRSR" id="PIRSR031924-51"/>
    </source>
</evidence>
<name>A0A1H7UFP0_AQUAM</name>
<dbReference type="Pfam" id="PF01663">
    <property type="entry name" value="Phosphodiest"/>
    <property type="match status" value="1"/>
</dbReference>
<evidence type="ECO:0000256" key="1">
    <source>
        <dbReference type="ARBA" id="ARBA00022553"/>
    </source>
</evidence>
<dbReference type="CDD" id="cd16016">
    <property type="entry name" value="AP-SPAP"/>
    <property type="match status" value="1"/>
</dbReference>
<dbReference type="PANTHER" id="PTHR10151:SF120">
    <property type="entry name" value="BIS(5'-ADENOSYL)-TRIPHOSPHATASE"/>
    <property type="match status" value="1"/>
</dbReference>
<protein>
    <submittedName>
        <fullName evidence="8">Type I phosphodiesterase / nucleotide pyrophosphatase</fullName>
    </submittedName>
</protein>
<evidence type="ECO:0000313" key="8">
    <source>
        <dbReference type="EMBL" id="SEL95882.1"/>
    </source>
</evidence>
<keyword evidence="1 5" id="KW-0597">Phosphoprotein</keyword>